<evidence type="ECO:0000256" key="1">
    <source>
        <dbReference type="SAM" id="Phobius"/>
    </source>
</evidence>
<proteinExistence type="predicted"/>
<feature type="transmembrane region" description="Helical" evidence="1">
    <location>
        <begin position="6"/>
        <end position="23"/>
    </location>
</feature>
<sequence>MTYNIFGGTFIVLGVIGIILILTDKTGKTFNVYGLKKEQYRVVDKEKFNSLMFKSGICSFTWILVVGLLCVITKELGLAGLGAISIFINMIFSKKAKKHIKIK</sequence>
<gene>
    <name evidence="2" type="ORF">GCM10008906_16460</name>
</gene>
<keyword evidence="1" id="KW-0472">Membrane</keyword>
<evidence type="ECO:0000313" key="2">
    <source>
        <dbReference type="EMBL" id="GAA0738698.1"/>
    </source>
</evidence>
<feature type="transmembrane region" description="Helical" evidence="1">
    <location>
        <begin position="51"/>
        <end position="70"/>
    </location>
</feature>
<protein>
    <recommendedName>
        <fullName evidence="4">DUF3784 domain-containing protein</fullName>
    </recommendedName>
</protein>
<keyword evidence="3" id="KW-1185">Reference proteome</keyword>
<reference evidence="2 3" key="1">
    <citation type="journal article" date="2019" name="Int. J. Syst. Evol. Microbiol.">
        <title>The Global Catalogue of Microorganisms (GCM) 10K type strain sequencing project: providing services to taxonomists for standard genome sequencing and annotation.</title>
        <authorList>
            <consortium name="The Broad Institute Genomics Platform"/>
            <consortium name="The Broad Institute Genome Sequencing Center for Infectious Disease"/>
            <person name="Wu L."/>
            <person name="Ma J."/>
        </authorList>
    </citation>
    <scope>NUCLEOTIDE SEQUENCE [LARGE SCALE GENOMIC DNA]</scope>
    <source>
        <strain evidence="2 3">JCM 1407</strain>
    </source>
</reference>
<organism evidence="2 3">
    <name type="scientific">Clostridium oceanicum</name>
    <dbReference type="NCBI Taxonomy" id="1543"/>
    <lineage>
        <taxon>Bacteria</taxon>
        <taxon>Bacillati</taxon>
        <taxon>Bacillota</taxon>
        <taxon>Clostridia</taxon>
        <taxon>Eubacteriales</taxon>
        <taxon>Clostridiaceae</taxon>
        <taxon>Clostridium</taxon>
    </lineage>
</organism>
<dbReference type="Proteomes" id="UP001501510">
    <property type="component" value="Unassembled WGS sequence"/>
</dbReference>
<dbReference type="RefSeq" id="WP_343760646.1">
    <property type="nucleotide sequence ID" value="NZ_BAAACG010000008.1"/>
</dbReference>
<comment type="caution">
    <text evidence="2">The sequence shown here is derived from an EMBL/GenBank/DDBJ whole genome shotgun (WGS) entry which is preliminary data.</text>
</comment>
<name>A0ABN1JFR0_9CLOT</name>
<keyword evidence="1" id="KW-1133">Transmembrane helix</keyword>
<evidence type="ECO:0008006" key="4">
    <source>
        <dbReference type="Google" id="ProtNLM"/>
    </source>
</evidence>
<keyword evidence="1" id="KW-0812">Transmembrane</keyword>
<accession>A0ABN1JFR0</accession>
<evidence type="ECO:0000313" key="3">
    <source>
        <dbReference type="Proteomes" id="UP001501510"/>
    </source>
</evidence>
<dbReference type="EMBL" id="BAAACG010000008">
    <property type="protein sequence ID" value="GAA0738698.1"/>
    <property type="molecule type" value="Genomic_DNA"/>
</dbReference>
<feature type="transmembrane region" description="Helical" evidence="1">
    <location>
        <begin position="76"/>
        <end position="93"/>
    </location>
</feature>